<dbReference type="PANTHER" id="PTHR46825:SF9">
    <property type="entry name" value="BETA-LACTAMASE-RELATED DOMAIN-CONTAINING PROTEIN"/>
    <property type="match status" value="1"/>
</dbReference>
<keyword evidence="3" id="KW-1185">Reference proteome</keyword>
<dbReference type="SUPFAM" id="SSF56601">
    <property type="entry name" value="beta-lactamase/transpeptidase-like"/>
    <property type="match status" value="1"/>
</dbReference>
<dbReference type="Gene3D" id="3.40.710.10">
    <property type="entry name" value="DD-peptidase/beta-lactamase superfamily"/>
    <property type="match status" value="1"/>
</dbReference>
<accession>A0A9X4MWE8</accession>
<dbReference type="Pfam" id="PF00144">
    <property type="entry name" value="Beta-lactamase"/>
    <property type="match status" value="1"/>
</dbReference>
<proteinExistence type="predicted"/>
<evidence type="ECO:0000313" key="3">
    <source>
        <dbReference type="Proteomes" id="UP001152599"/>
    </source>
</evidence>
<sequence length="419" mass="48311">MKLNKSSRNFINLVFVFAFSFGFAENPLLANLKVDTKTRPEGISYYDTSVSPYKELNEVLDRVNIGAKNSKFNGTILIGYKGKVIYQNAFGDADRSIGLKNTLDTPTQVASITKTFTGTAVAWLQEKGILNIKDPVQKYLWEFPYSNITIEHLLAHQSGLPDYLKFSGRYWSSSEPMYNDEVLRQFSTYKFGLRFTPGTKFDYSNSNYAILALVMEKVTGMAYKDFMSKYVFKPLNMDNTFVYDPNNEPKFKFAKSYNANFSIWKNTHQDGVYGDKGIYTTAEDLFKWDQALYNNDFVSESTAEDIFEPRRPWSFTKNYGLGWRIKTYPSGHKYAYHTGWWHGYQGIFARYLQDEFTVVILSNRYISGISDNSELIYETAAKYLPLTDLNKKIEMPEVETQQEQVEDITDGIQIVSNFP</sequence>
<name>A0A9X4MWE8_9FLAO</name>
<dbReference type="InterPro" id="IPR012338">
    <property type="entry name" value="Beta-lactam/transpept-like"/>
</dbReference>
<comment type="caution">
    <text evidence="2">The sequence shown here is derived from an EMBL/GenBank/DDBJ whole genome shotgun (WGS) entry which is preliminary data.</text>
</comment>
<dbReference type="InterPro" id="IPR001466">
    <property type="entry name" value="Beta-lactam-related"/>
</dbReference>
<dbReference type="RefSeq" id="WP_304419585.1">
    <property type="nucleotide sequence ID" value="NZ_JANCMU010000001.1"/>
</dbReference>
<feature type="domain" description="Beta-lactamase-related" evidence="1">
    <location>
        <begin position="76"/>
        <end position="365"/>
    </location>
</feature>
<dbReference type="Proteomes" id="UP001152599">
    <property type="component" value="Unassembled WGS sequence"/>
</dbReference>
<evidence type="ECO:0000259" key="1">
    <source>
        <dbReference type="Pfam" id="PF00144"/>
    </source>
</evidence>
<evidence type="ECO:0000313" key="2">
    <source>
        <dbReference type="EMBL" id="MDG4944830.1"/>
    </source>
</evidence>
<reference evidence="2" key="1">
    <citation type="submission" date="2022-07" db="EMBL/GenBank/DDBJ databases">
        <title>Description and genome-wide analysis of Profundicola chukchiensis gen. nov., sp. nov., marine bacteria isolated from bottom sediments of the Chukchi Sea.</title>
        <authorList>
            <person name="Romanenko L."/>
            <person name="Otstavnykh N."/>
            <person name="Kurilenko V."/>
            <person name="Eremeev V."/>
            <person name="Velansky P."/>
            <person name="Mikhailov V."/>
            <person name="Isaeva M."/>
        </authorList>
    </citation>
    <scope>NUCLEOTIDE SEQUENCE</scope>
    <source>
        <strain evidence="2">KMM 9713</strain>
    </source>
</reference>
<dbReference type="AlphaFoldDB" id="A0A9X4MWE8"/>
<dbReference type="InterPro" id="IPR050491">
    <property type="entry name" value="AmpC-like"/>
</dbReference>
<organism evidence="2 3">
    <name type="scientific">Profundicola chukchiensis</name>
    <dbReference type="NCBI Taxonomy" id="2961959"/>
    <lineage>
        <taxon>Bacteria</taxon>
        <taxon>Pseudomonadati</taxon>
        <taxon>Bacteroidota</taxon>
        <taxon>Flavobacteriia</taxon>
        <taxon>Flavobacteriales</taxon>
        <taxon>Weeksellaceae</taxon>
        <taxon>Profundicola</taxon>
    </lineage>
</organism>
<dbReference type="PANTHER" id="PTHR46825">
    <property type="entry name" value="D-ALANYL-D-ALANINE-CARBOXYPEPTIDASE/ENDOPEPTIDASE AMPH"/>
    <property type="match status" value="1"/>
</dbReference>
<gene>
    <name evidence="2" type="ORF">NMK71_00235</name>
</gene>
<dbReference type="EMBL" id="JANCMU010000001">
    <property type="protein sequence ID" value="MDG4944830.1"/>
    <property type="molecule type" value="Genomic_DNA"/>
</dbReference>
<protein>
    <submittedName>
        <fullName evidence="2">Beta-lactamase family protein</fullName>
    </submittedName>
</protein>